<keyword evidence="2" id="KW-0677">Repeat</keyword>
<dbReference type="InterPro" id="IPR002885">
    <property type="entry name" value="PPR_rpt"/>
</dbReference>
<evidence type="ECO:0008006" key="6">
    <source>
        <dbReference type="Google" id="ProtNLM"/>
    </source>
</evidence>
<comment type="caution">
    <text evidence="4">The sequence shown here is derived from an EMBL/GenBank/DDBJ whole genome shotgun (WGS) entry which is preliminary data.</text>
</comment>
<evidence type="ECO:0000313" key="5">
    <source>
        <dbReference type="Proteomes" id="UP000886520"/>
    </source>
</evidence>
<gene>
    <name evidence="4" type="ORF">GOP47_0004695</name>
</gene>
<keyword evidence="5" id="KW-1185">Reference proteome</keyword>
<name>A0A9D4V8J1_ADICA</name>
<dbReference type="InterPro" id="IPR011990">
    <property type="entry name" value="TPR-like_helical_dom_sf"/>
</dbReference>
<dbReference type="PROSITE" id="PS51375">
    <property type="entry name" value="PPR"/>
    <property type="match status" value="2"/>
</dbReference>
<feature type="repeat" description="PPR" evidence="3">
    <location>
        <begin position="287"/>
        <end position="321"/>
    </location>
</feature>
<comment type="similarity">
    <text evidence="1">Belongs to the PPR family. P subfamily.</text>
</comment>
<evidence type="ECO:0000256" key="2">
    <source>
        <dbReference type="ARBA" id="ARBA00022737"/>
    </source>
</evidence>
<protein>
    <recommendedName>
        <fullName evidence="6">Pentatricopeptide repeat-containing protein</fullName>
    </recommendedName>
</protein>
<accession>A0A9D4V8J1</accession>
<proteinExistence type="inferred from homology"/>
<evidence type="ECO:0000256" key="3">
    <source>
        <dbReference type="PROSITE-ProRule" id="PRU00708"/>
    </source>
</evidence>
<dbReference type="AlphaFoldDB" id="A0A9D4V8J1"/>
<dbReference type="PANTHER" id="PTHR47939">
    <property type="entry name" value="MEMBRANE-ASSOCIATED SALT-INDUCIBLE PROTEIN-LIKE"/>
    <property type="match status" value="1"/>
</dbReference>
<dbReference type="InterPro" id="IPR050667">
    <property type="entry name" value="PPR-containing_protein"/>
</dbReference>
<evidence type="ECO:0000313" key="4">
    <source>
        <dbReference type="EMBL" id="KAI5081512.1"/>
    </source>
</evidence>
<dbReference type="EMBL" id="JABFUD020000004">
    <property type="protein sequence ID" value="KAI5081512.1"/>
    <property type="molecule type" value="Genomic_DNA"/>
</dbReference>
<dbReference type="Proteomes" id="UP000886520">
    <property type="component" value="Chromosome 4"/>
</dbReference>
<dbReference type="Gene3D" id="1.25.40.10">
    <property type="entry name" value="Tetratricopeptide repeat domain"/>
    <property type="match status" value="1"/>
</dbReference>
<dbReference type="OrthoDB" id="185373at2759"/>
<dbReference type="Pfam" id="PF13041">
    <property type="entry name" value="PPR_2"/>
    <property type="match status" value="1"/>
</dbReference>
<dbReference type="NCBIfam" id="TIGR00756">
    <property type="entry name" value="PPR"/>
    <property type="match status" value="1"/>
</dbReference>
<organism evidence="4 5">
    <name type="scientific">Adiantum capillus-veneris</name>
    <name type="common">Maidenhair fern</name>
    <dbReference type="NCBI Taxonomy" id="13818"/>
    <lineage>
        <taxon>Eukaryota</taxon>
        <taxon>Viridiplantae</taxon>
        <taxon>Streptophyta</taxon>
        <taxon>Embryophyta</taxon>
        <taxon>Tracheophyta</taxon>
        <taxon>Polypodiopsida</taxon>
        <taxon>Polypodiidae</taxon>
        <taxon>Polypodiales</taxon>
        <taxon>Pteridineae</taxon>
        <taxon>Pteridaceae</taxon>
        <taxon>Vittarioideae</taxon>
        <taxon>Adiantum</taxon>
    </lineage>
</organism>
<reference evidence="4" key="1">
    <citation type="submission" date="2021-01" db="EMBL/GenBank/DDBJ databases">
        <title>Adiantum capillus-veneris genome.</title>
        <authorList>
            <person name="Fang Y."/>
            <person name="Liao Q."/>
        </authorList>
    </citation>
    <scope>NUCLEOTIDE SEQUENCE</scope>
    <source>
        <strain evidence="4">H3</strain>
        <tissue evidence="4">Leaf</tissue>
    </source>
</reference>
<sequence length="376" mass="42595">MARPLSPRVSRHPLSAIATLLATLPSSSPLWHPPPSTTLLWASSWPVRRLSAASFADEFIAVAQGVRRVGFLSVWPNYRSRVVHSHSRKLLAIMHQRSWDAAVEDDLANSGIPLRPNIVDQVITCIPSPKLALQFFIWAGEQIGYPPLTSTTTYDIVQWYGHKSQLFRFLSVLKGLEDRCFGLSPSRVNVLLQGYGWAGMLDRSFGVMIRTQGFSNDVLVKCLLYSIMRQFRYDMVYDVYMEMKKQGTRFDLCCNELIQGMALAEDERWHDADLLFKQIADSGHFLDEKTWNALIWGISRAGQHERAYTLLEDMMKKKIKLTSETLVAVTESLCHAKELHRASRVIEEMKKQGFKVGSKVYNSFLKALGGQGGPEK</sequence>
<feature type="repeat" description="PPR" evidence="3">
    <location>
        <begin position="322"/>
        <end position="356"/>
    </location>
</feature>
<dbReference type="PANTHER" id="PTHR47939:SF13">
    <property type="entry name" value="OS03G0201400 PROTEIN"/>
    <property type="match status" value="1"/>
</dbReference>
<evidence type="ECO:0000256" key="1">
    <source>
        <dbReference type="ARBA" id="ARBA00007626"/>
    </source>
</evidence>